<proteinExistence type="predicted"/>
<reference evidence="2" key="2">
    <citation type="journal article" date="2024" name="Plant">
        <title>Genomic evolution and insights into agronomic trait innovations of Sesamum species.</title>
        <authorList>
            <person name="Miao H."/>
            <person name="Wang L."/>
            <person name="Qu L."/>
            <person name="Liu H."/>
            <person name="Sun Y."/>
            <person name="Le M."/>
            <person name="Wang Q."/>
            <person name="Wei S."/>
            <person name="Zheng Y."/>
            <person name="Lin W."/>
            <person name="Duan Y."/>
            <person name="Cao H."/>
            <person name="Xiong S."/>
            <person name="Wang X."/>
            <person name="Wei L."/>
            <person name="Li C."/>
            <person name="Ma Q."/>
            <person name="Ju M."/>
            <person name="Zhao R."/>
            <person name="Li G."/>
            <person name="Mu C."/>
            <person name="Tian Q."/>
            <person name="Mei H."/>
            <person name="Zhang T."/>
            <person name="Gao T."/>
            <person name="Zhang H."/>
        </authorList>
    </citation>
    <scope>NUCLEOTIDE SEQUENCE</scope>
    <source>
        <strain evidence="2">3651</strain>
    </source>
</reference>
<feature type="compositionally biased region" description="Polar residues" evidence="1">
    <location>
        <begin position="49"/>
        <end position="80"/>
    </location>
</feature>
<gene>
    <name evidence="2" type="ORF">Salat_1737300</name>
</gene>
<organism evidence="2 3">
    <name type="scientific">Sesamum alatum</name>
    <dbReference type="NCBI Taxonomy" id="300844"/>
    <lineage>
        <taxon>Eukaryota</taxon>
        <taxon>Viridiplantae</taxon>
        <taxon>Streptophyta</taxon>
        <taxon>Embryophyta</taxon>
        <taxon>Tracheophyta</taxon>
        <taxon>Spermatophyta</taxon>
        <taxon>Magnoliopsida</taxon>
        <taxon>eudicotyledons</taxon>
        <taxon>Gunneridae</taxon>
        <taxon>Pentapetalae</taxon>
        <taxon>asterids</taxon>
        <taxon>lamiids</taxon>
        <taxon>Lamiales</taxon>
        <taxon>Pedaliaceae</taxon>
        <taxon>Sesamum</taxon>
    </lineage>
</organism>
<feature type="region of interest" description="Disordered" evidence="1">
    <location>
        <begin position="33"/>
        <end position="80"/>
    </location>
</feature>
<dbReference type="Pfam" id="PF03140">
    <property type="entry name" value="DUF247"/>
    <property type="match status" value="1"/>
</dbReference>
<dbReference type="PANTHER" id="PTHR31549">
    <property type="entry name" value="PROTEIN, PUTATIVE (DUF247)-RELATED-RELATED"/>
    <property type="match status" value="1"/>
</dbReference>
<feature type="region of interest" description="Disordered" evidence="1">
    <location>
        <begin position="117"/>
        <end position="155"/>
    </location>
</feature>
<keyword evidence="3" id="KW-1185">Reference proteome</keyword>
<dbReference type="EMBL" id="JACGWO010000006">
    <property type="protein sequence ID" value="KAK4425433.1"/>
    <property type="molecule type" value="Genomic_DNA"/>
</dbReference>
<evidence type="ECO:0000313" key="2">
    <source>
        <dbReference type="EMBL" id="KAK4425433.1"/>
    </source>
</evidence>
<dbReference type="AlphaFoldDB" id="A0AAE2CKE9"/>
<evidence type="ECO:0000256" key="1">
    <source>
        <dbReference type="SAM" id="MobiDB-lite"/>
    </source>
</evidence>
<name>A0AAE2CKE9_9LAMI</name>
<comment type="caution">
    <text evidence="2">The sequence shown here is derived from an EMBL/GenBank/DDBJ whole genome shotgun (WGS) entry which is preliminary data.</text>
</comment>
<dbReference type="PANTHER" id="PTHR31549:SF88">
    <property type="entry name" value="DUF4220 DOMAIN-CONTAINING PROTEIN"/>
    <property type="match status" value="1"/>
</dbReference>
<accession>A0AAE2CKE9</accession>
<feature type="compositionally biased region" description="Acidic residues" evidence="1">
    <location>
        <begin position="128"/>
        <end position="155"/>
    </location>
</feature>
<dbReference type="Proteomes" id="UP001293254">
    <property type="component" value="Unassembled WGS sequence"/>
</dbReference>
<dbReference type="InterPro" id="IPR004158">
    <property type="entry name" value="DUF247_pln"/>
</dbReference>
<sequence>MYFKKKELETELVPLVESTRKRVRRISRCSTKVINESAEDSRQTEDSGETSGQRRFPGDSSQQTTAESSDNTQVKEASSGKNIKVGKLEASLPRFGPLFGADQKLVKATKKKAWKHVLKKSSKKDPSSEDESSLEDDSSSEDDPLSEDDASSEDDDRLAVKDIYLTAIRKVEKDAREIYGDKSCGLGSNFRWMMIRDGCFFLQLAFLILGIPEQLGYPSNNPIFGHKRHKKDAERWIEAMFFVGNQIPLVVLKELMKQKFFQDVIARGKWDTPPSDLCKKVLYELLILPALNKHLPPKGGSSLVDHEQPSDLLHGLQNLVLGPGPPGNISGEYKADDDIDLEANADYFGGSIIDDEDDDETSPTDNVGRIRMLLKATGFRNATGDRKTVFPSATELERAGIHIKKLKSGGVRSICFKSWYFWAYLYLPVFPVDEHTELIFRNLKIYELSQQLGKHRQEVSSYLRFMSDLNQTTRDAKLLQKQGIIKKKSDYAEKLPGILDRLSSDQDIRLTHELHAVRRQISDYSSPWIHYKVLANLVAVLTVLQTLFALLAYFKPPKA</sequence>
<evidence type="ECO:0000313" key="3">
    <source>
        <dbReference type="Proteomes" id="UP001293254"/>
    </source>
</evidence>
<reference evidence="2" key="1">
    <citation type="submission" date="2020-06" db="EMBL/GenBank/DDBJ databases">
        <authorList>
            <person name="Li T."/>
            <person name="Hu X."/>
            <person name="Zhang T."/>
            <person name="Song X."/>
            <person name="Zhang H."/>
            <person name="Dai N."/>
            <person name="Sheng W."/>
            <person name="Hou X."/>
            <person name="Wei L."/>
        </authorList>
    </citation>
    <scope>NUCLEOTIDE SEQUENCE</scope>
    <source>
        <strain evidence="2">3651</strain>
        <tissue evidence="2">Leaf</tissue>
    </source>
</reference>
<protein>
    <submittedName>
        <fullName evidence="2">Uncharacterized protein</fullName>
    </submittedName>
</protein>